<dbReference type="InterPro" id="IPR029058">
    <property type="entry name" value="AB_hydrolase_fold"/>
</dbReference>
<name>A0A0N7M9G0_9RHOB</name>
<dbReference type="InterPro" id="IPR007398">
    <property type="entry name" value="BioG"/>
</dbReference>
<protein>
    <recommendedName>
        <fullName evidence="3">DUF452 family protein</fullName>
    </recommendedName>
</protein>
<dbReference type="EMBL" id="CYUD01000005">
    <property type="protein sequence ID" value="CUJ98965.1"/>
    <property type="molecule type" value="Genomic_DNA"/>
</dbReference>
<evidence type="ECO:0008006" key="3">
    <source>
        <dbReference type="Google" id="ProtNLM"/>
    </source>
</evidence>
<dbReference type="AlphaFoldDB" id="A0A0N7M9G0"/>
<keyword evidence="2" id="KW-1185">Reference proteome</keyword>
<dbReference type="Proteomes" id="UP000051260">
    <property type="component" value="Unassembled WGS sequence"/>
</dbReference>
<dbReference type="OrthoDB" id="7688089at2"/>
<dbReference type="STRING" id="1715692.RUE5091_01987"/>
<dbReference type="RefSeq" id="WP_058281696.1">
    <property type="nucleotide sequence ID" value="NZ_CYUD01000005.1"/>
</dbReference>
<evidence type="ECO:0000313" key="2">
    <source>
        <dbReference type="Proteomes" id="UP000051260"/>
    </source>
</evidence>
<dbReference type="Pfam" id="PF04301">
    <property type="entry name" value="BioG"/>
    <property type="match status" value="1"/>
</dbReference>
<dbReference type="ESTHER" id="9rhob-a0a0n7m9g0">
    <property type="family name" value="BioG_Pimeloyl-ACP-methyl-esterase"/>
</dbReference>
<sequence length="206" mass="22799">MKQRWLSRTGTAEVQLVFGGWALGPGPFQCLTGNADVLFVDDYTRLDEPLSDISNYDRVTLIAFSFGVASAAHWLAQTKVRPDRLIAISGTLHPADVERGIAPEIIRATADQLSSASFAKFFRRAGLDGSPPEIDIDAARTELYAIIKRGPAPDHKFNRIWIPQQDRIIPTPAQQAAWAEHQDAVRTVPTAHVPFAKGQSWQEWIA</sequence>
<gene>
    <name evidence="1" type="ORF">RUE5091_01987</name>
</gene>
<accession>A0A0N7M9G0</accession>
<proteinExistence type="predicted"/>
<reference evidence="2" key="1">
    <citation type="submission" date="2015-09" db="EMBL/GenBank/DDBJ databases">
        <authorList>
            <person name="Rodrigo-Torres L."/>
            <person name="Arahal D.R."/>
        </authorList>
    </citation>
    <scope>NUCLEOTIDE SEQUENCE [LARGE SCALE GENOMIC DNA]</scope>
    <source>
        <strain evidence="2">CECT 5091</strain>
    </source>
</reference>
<dbReference type="Gene3D" id="3.40.50.1820">
    <property type="entry name" value="alpha/beta hydrolase"/>
    <property type="match status" value="1"/>
</dbReference>
<organism evidence="1 2">
    <name type="scientific">Ruegeria denitrificans</name>
    <dbReference type="NCBI Taxonomy" id="1715692"/>
    <lineage>
        <taxon>Bacteria</taxon>
        <taxon>Pseudomonadati</taxon>
        <taxon>Pseudomonadota</taxon>
        <taxon>Alphaproteobacteria</taxon>
        <taxon>Rhodobacterales</taxon>
        <taxon>Roseobacteraceae</taxon>
        <taxon>Ruegeria</taxon>
    </lineage>
</organism>
<dbReference type="SUPFAM" id="SSF53474">
    <property type="entry name" value="alpha/beta-Hydrolases"/>
    <property type="match status" value="1"/>
</dbReference>
<evidence type="ECO:0000313" key="1">
    <source>
        <dbReference type="EMBL" id="CUJ98965.1"/>
    </source>
</evidence>